<sequence>MTTSETGRVSARDVSAFLTEVRDRAANAASPTTDVAFFERKAALFARIAASTPDDEEARAVAENARRQLDDARAKAGGA</sequence>
<evidence type="ECO:0000313" key="3">
    <source>
        <dbReference type="Proteomes" id="UP000240542"/>
    </source>
</evidence>
<reference evidence="2 3" key="1">
    <citation type="submission" date="2018-03" db="EMBL/GenBank/DDBJ databases">
        <title>Genomic Encyclopedia of Archaeal and Bacterial Type Strains, Phase II (KMG-II): from individual species to whole genera.</title>
        <authorList>
            <person name="Goeker M."/>
        </authorList>
    </citation>
    <scope>NUCLEOTIDE SEQUENCE [LARGE SCALE GENOMIC DNA]</scope>
    <source>
        <strain evidence="2 3">DSM 45312</strain>
    </source>
</reference>
<dbReference type="Proteomes" id="UP000240542">
    <property type="component" value="Unassembled WGS sequence"/>
</dbReference>
<accession>A0A2P8D177</accession>
<proteinExistence type="predicted"/>
<dbReference type="AlphaFoldDB" id="A0A2P8D177"/>
<comment type="caution">
    <text evidence="2">The sequence shown here is derived from an EMBL/GenBank/DDBJ whole genome shotgun (WGS) entry which is preliminary data.</text>
</comment>
<evidence type="ECO:0000313" key="2">
    <source>
        <dbReference type="EMBL" id="PSK90926.1"/>
    </source>
</evidence>
<name>A0A2P8D177_9ACTN</name>
<dbReference type="RefSeq" id="WP_106585706.1">
    <property type="nucleotide sequence ID" value="NZ_PYGA01000021.1"/>
</dbReference>
<dbReference type="EMBL" id="PYGA01000021">
    <property type="protein sequence ID" value="PSK90926.1"/>
    <property type="molecule type" value="Genomic_DNA"/>
</dbReference>
<gene>
    <name evidence="2" type="ORF">CLV63_12151</name>
</gene>
<feature type="region of interest" description="Disordered" evidence="1">
    <location>
        <begin position="60"/>
        <end position="79"/>
    </location>
</feature>
<organism evidence="2 3">
    <name type="scientific">Murinocardiopsis flavida</name>
    <dbReference type="NCBI Taxonomy" id="645275"/>
    <lineage>
        <taxon>Bacteria</taxon>
        <taxon>Bacillati</taxon>
        <taxon>Actinomycetota</taxon>
        <taxon>Actinomycetes</taxon>
        <taxon>Streptosporangiales</taxon>
        <taxon>Nocardiopsidaceae</taxon>
        <taxon>Murinocardiopsis</taxon>
    </lineage>
</organism>
<protein>
    <submittedName>
        <fullName evidence="2">Uncharacterized protein</fullName>
    </submittedName>
</protein>
<evidence type="ECO:0000256" key="1">
    <source>
        <dbReference type="SAM" id="MobiDB-lite"/>
    </source>
</evidence>
<keyword evidence="3" id="KW-1185">Reference proteome</keyword>